<feature type="chain" id="PRO_5004153432" description="DUF2860 domain-containing protein" evidence="1">
    <location>
        <begin position="19"/>
        <end position="334"/>
    </location>
</feature>
<organism evidence="2 3">
    <name type="scientific">Aeromonas diversa CDC 2478-85</name>
    <dbReference type="NCBI Taxonomy" id="1268237"/>
    <lineage>
        <taxon>Bacteria</taxon>
        <taxon>Pseudomonadati</taxon>
        <taxon>Pseudomonadota</taxon>
        <taxon>Gammaproteobacteria</taxon>
        <taxon>Aeromonadales</taxon>
        <taxon>Aeromonadaceae</taxon>
        <taxon>Aeromonas</taxon>
    </lineage>
</organism>
<reference evidence="2 3" key="1">
    <citation type="journal article" date="2013" name="Genome Announc.">
        <title>Draft Genome Sequence of the Aeromonas diversa Type Strain.</title>
        <authorList>
            <person name="Farfan M."/>
            <person name="Spataro N."/>
            <person name="Sanglas A."/>
            <person name="Albarral V."/>
            <person name="Loren J.G."/>
            <person name="Bosch E."/>
            <person name="Fuste M.C."/>
        </authorList>
    </citation>
    <scope>NUCLEOTIDE SEQUENCE [LARGE SCALE GENOMIC DNA]</scope>
    <source>
        <strain evidence="2 3">2478-85</strain>
    </source>
</reference>
<dbReference type="Pfam" id="PF11059">
    <property type="entry name" value="DUF2860"/>
    <property type="match status" value="1"/>
</dbReference>
<keyword evidence="3" id="KW-1185">Reference proteome</keyword>
<evidence type="ECO:0000313" key="2">
    <source>
        <dbReference type="EMBL" id="ENY73674.1"/>
    </source>
</evidence>
<dbReference type="PIRSF" id="PIRSF028696">
    <property type="entry name" value="UCP028696"/>
    <property type="match status" value="1"/>
</dbReference>
<dbReference type="Proteomes" id="UP000023775">
    <property type="component" value="Unassembled WGS sequence"/>
</dbReference>
<evidence type="ECO:0008006" key="4">
    <source>
        <dbReference type="Google" id="ProtNLM"/>
    </source>
</evidence>
<dbReference type="eggNOG" id="ENOG503067A">
    <property type="taxonomic scope" value="Bacteria"/>
</dbReference>
<comment type="caution">
    <text evidence="2">The sequence shown here is derived from an EMBL/GenBank/DDBJ whole genome shotgun (WGS) entry which is preliminary data.</text>
</comment>
<gene>
    <name evidence="2" type="ORF">G114_01429</name>
</gene>
<accession>N9U5M1</accession>
<dbReference type="InterPro" id="IPR016896">
    <property type="entry name" value="DUF2860"/>
</dbReference>
<feature type="signal peptide" evidence="1">
    <location>
        <begin position="1"/>
        <end position="18"/>
    </location>
</feature>
<dbReference type="RefSeq" id="WP_005346289.1">
    <property type="nucleotide sequence ID" value="NZ_APVG01000002.1"/>
</dbReference>
<evidence type="ECO:0000313" key="3">
    <source>
        <dbReference type="Proteomes" id="UP000023775"/>
    </source>
</evidence>
<dbReference type="AlphaFoldDB" id="N9U5M1"/>
<sequence length="334" mass="37079">MKHALVALAALSSQMVLADALTIPAESGVSGFVMGGVTAQQYESNFFKGEKGDSRVDSLTQSPDQHGSLKALVGADLRYTFADTRTQLFLGNLIQDAVRYDMTQQLGVRQQFGDLGIVSLGYVFSALPAETWADPYYLGGERQDTDASTRGTRLAWDDIGSSHINAAYTWRRSKVDEERSGQQLVSQGRLTQSEANMLDRNGNLHRLELAYNWDLDAHQALLPALIYERAALDGQAERSDTTRLQLTYSQRNSQWSVIGNAYGGWRNYDEANPIYGRKADANEWGLNGTFFWHRLFGVDKLSSFVSAAWNGSDSDIDFYDSDMLSLSTGLMYSL</sequence>
<proteinExistence type="predicted"/>
<name>N9U5M1_9GAMM</name>
<evidence type="ECO:0000256" key="1">
    <source>
        <dbReference type="SAM" id="SignalP"/>
    </source>
</evidence>
<keyword evidence="1" id="KW-0732">Signal</keyword>
<protein>
    <recommendedName>
        <fullName evidence="4">DUF2860 domain-containing protein</fullName>
    </recommendedName>
</protein>
<dbReference type="PATRIC" id="fig|1268237.3.peg.285"/>
<dbReference type="OrthoDB" id="6199337at2"/>
<dbReference type="EMBL" id="APVG01000002">
    <property type="protein sequence ID" value="ENY73674.1"/>
    <property type="molecule type" value="Genomic_DNA"/>
</dbReference>